<evidence type="ECO:0000313" key="3">
    <source>
        <dbReference type="Proteomes" id="UP001140510"/>
    </source>
</evidence>
<evidence type="ECO:0000313" key="2">
    <source>
        <dbReference type="EMBL" id="KAJ4407559.1"/>
    </source>
</evidence>
<proteinExistence type="predicted"/>
<dbReference type="PANTHER" id="PTHR38703:SF1">
    <property type="entry name" value="ALLERGEN"/>
    <property type="match status" value="1"/>
</dbReference>
<comment type="caution">
    <text evidence="2">The sequence shown here is derived from an EMBL/GenBank/DDBJ whole genome shotgun (WGS) entry which is preliminary data.</text>
</comment>
<accession>A0A9W8ZHX3</accession>
<feature type="region of interest" description="Disordered" evidence="1">
    <location>
        <begin position="93"/>
        <end position="175"/>
    </location>
</feature>
<evidence type="ECO:0000256" key="1">
    <source>
        <dbReference type="SAM" id="MobiDB-lite"/>
    </source>
</evidence>
<feature type="compositionally biased region" description="Polar residues" evidence="1">
    <location>
        <begin position="113"/>
        <end position="127"/>
    </location>
</feature>
<feature type="region of interest" description="Disordered" evidence="1">
    <location>
        <begin position="414"/>
        <end position="458"/>
    </location>
</feature>
<keyword evidence="3" id="KW-1185">Reference proteome</keyword>
<feature type="compositionally biased region" description="Polar residues" evidence="1">
    <location>
        <begin position="93"/>
        <end position="104"/>
    </location>
</feature>
<dbReference type="EMBL" id="JAPEVA010000020">
    <property type="protein sequence ID" value="KAJ4407559.1"/>
    <property type="molecule type" value="Genomic_DNA"/>
</dbReference>
<sequence length="458" mass="49537">MSKCALPFIDVASAASDFASPADPNDGAIANDYKAYLPALSPVNDDHGDEYIALGGDRQHEEKLVDRNIARYSTSIDGGHRNAAGGLYNGSAVSSSAAPMSTLPSAEVHSRKQSAGIQPSAATPSSGLTGGPVRNGDNVTTSRDLVDGVRPQTELGAQGQGLAEKSDFPPKAGVKPELVRKKLNTSGSDKESPSEVLHATVDGTAQGEETALARRLRENGVADLRNTIDTDGDITWAPAVTHEVIKPHQHEIVQQKIYREIHNYEHFHRIQPVMMTEVLPPRHWIPNPNGEGLIEISANELPARTGDNRWWSICEHSSPYSLHTALPKYRTEPEIIEAGTFMTEQGFERKETIIIHPPTLADLTGYGGPVQALHFDHKTGESWMGELTTMDKLHELKQQLDRAPDAQAFKMDGLGKALPKLPSDSARRSSTSMPNRKPVGGPSSPVHRSTAGRTHNVA</sequence>
<dbReference type="Proteomes" id="UP001140510">
    <property type="component" value="Unassembled WGS sequence"/>
</dbReference>
<dbReference type="AlphaFoldDB" id="A0A9W8ZHX3"/>
<organism evidence="2 3">
    <name type="scientific">Didymella pomorum</name>
    <dbReference type="NCBI Taxonomy" id="749634"/>
    <lineage>
        <taxon>Eukaryota</taxon>
        <taxon>Fungi</taxon>
        <taxon>Dikarya</taxon>
        <taxon>Ascomycota</taxon>
        <taxon>Pezizomycotina</taxon>
        <taxon>Dothideomycetes</taxon>
        <taxon>Pleosporomycetidae</taxon>
        <taxon>Pleosporales</taxon>
        <taxon>Pleosporineae</taxon>
        <taxon>Didymellaceae</taxon>
        <taxon>Didymella</taxon>
    </lineage>
</organism>
<dbReference type="PANTHER" id="PTHR38703">
    <property type="entry name" value="CHROMOSOME 8, WHOLE GENOME SHOTGUN SEQUENCE"/>
    <property type="match status" value="1"/>
</dbReference>
<dbReference type="OrthoDB" id="5325276at2759"/>
<protein>
    <submittedName>
        <fullName evidence="2">Uncharacterized protein</fullName>
    </submittedName>
</protein>
<reference evidence="2" key="1">
    <citation type="submission" date="2022-10" db="EMBL/GenBank/DDBJ databases">
        <title>Tapping the CABI collections for fungal endophytes: first genome assemblies for Collariella, Neodidymelliopsis, Ascochyta clinopodiicola, Didymella pomorum, Didymosphaeria variabile, Neocosmospora piperis and Neocucurbitaria cava.</title>
        <authorList>
            <person name="Hill R."/>
        </authorList>
    </citation>
    <scope>NUCLEOTIDE SEQUENCE</scope>
    <source>
        <strain evidence="2">IMI 355091</strain>
    </source>
</reference>
<gene>
    <name evidence="2" type="ORF">N0V91_003828</name>
</gene>
<name>A0A9W8ZHX3_9PLEO</name>